<comment type="subunit">
    <text evidence="2">Component of the EKC/KEOPS complex composed of at least BUD32, CGI121, GON7, KAE1 and PCC1; the whole complex dimerizes.</text>
</comment>
<dbReference type="Gene3D" id="1.10.510.10">
    <property type="entry name" value="Transferase(Phosphotransferase) domain 1"/>
    <property type="match status" value="1"/>
</dbReference>
<comment type="function">
    <text evidence="1">Component of the EKC/KEOPS complex that is required for the formation of a threonylcarbamoyl group on adenosine at position 37 (t(6)A37) in tRNAs that read codons beginning with adenine. The complex is probably involved in the transfer of the threonylcarbamoyl moiety of threonylcarbamoyl-AMP (TC-AMP) to the N6 group of A37. BUD32 has ATPase activity in the context of the EKC/KEOPS complex and likely plays a supporting role to the catalytic subunit KAE1. The EKC/KEOPS complex also promotes both telomere uncapping and telomere elongation. The complex is required for efficient recruitment of transcriptional coactivators.</text>
</comment>
<dbReference type="PROSITE" id="PS50011">
    <property type="entry name" value="PROTEIN_KINASE_DOM"/>
    <property type="match status" value="1"/>
</dbReference>
<evidence type="ECO:0000256" key="10">
    <source>
        <dbReference type="ARBA" id="ARBA00022840"/>
    </source>
</evidence>
<evidence type="ECO:0000256" key="14">
    <source>
        <dbReference type="ARBA" id="ARBA00048679"/>
    </source>
</evidence>
<evidence type="ECO:0000256" key="12">
    <source>
        <dbReference type="ARBA" id="ARBA00033194"/>
    </source>
</evidence>
<evidence type="ECO:0000256" key="7">
    <source>
        <dbReference type="ARBA" id="ARBA00022679"/>
    </source>
</evidence>
<dbReference type="Gene3D" id="3.30.200.20">
    <property type="entry name" value="Phosphorylase Kinase, domain 1"/>
    <property type="match status" value="1"/>
</dbReference>
<dbReference type="SMART" id="SM00220">
    <property type="entry name" value="S_TKc"/>
    <property type="match status" value="1"/>
</dbReference>
<dbReference type="Proteomes" id="UP000800039">
    <property type="component" value="Unassembled WGS sequence"/>
</dbReference>
<dbReference type="GO" id="GO:0000245">
    <property type="term" value="P:spliceosomal complex assembly"/>
    <property type="evidence" value="ECO:0007669"/>
    <property type="project" value="TreeGrafter"/>
</dbReference>
<evidence type="ECO:0000313" key="16">
    <source>
        <dbReference type="EMBL" id="KAF1846904.1"/>
    </source>
</evidence>
<evidence type="ECO:0000256" key="3">
    <source>
        <dbReference type="ARBA" id="ARBA00012513"/>
    </source>
</evidence>
<accession>A0A9P4LA65</accession>
<dbReference type="SUPFAM" id="SSF56112">
    <property type="entry name" value="Protein kinase-like (PK-like)"/>
    <property type="match status" value="1"/>
</dbReference>
<evidence type="ECO:0000256" key="6">
    <source>
        <dbReference type="ARBA" id="ARBA00022527"/>
    </source>
</evidence>
<feature type="domain" description="Protein kinase" evidence="15">
    <location>
        <begin position="83"/>
        <end position="422"/>
    </location>
</feature>
<dbReference type="PANTHER" id="PTHR47634:SF9">
    <property type="entry name" value="PROTEIN KINASE DOMAIN-CONTAINING PROTEIN-RELATED"/>
    <property type="match status" value="1"/>
</dbReference>
<dbReference type="EC" id="2.7.11.1" evidence="3"/>
<gene>
    <name evidence="16" type="ORF">K460DRAFT_279078</name>
</gene>
<evidence type="ECO:0000256" key="1">
    <source>
        <dbReference type="ARBA" id="ARBA00003747"/>
    </source>
</evidence>
<evidence type="ECO:0000259" key="15">
    <source>
        <dbReference type="PROSITE" id="PS50011"/>
    </source>
</evidence>
<dbReference type="Pfam" id="PF00069">
    <property type="entry name" value="Pkinase"/>
    <property type="match status" value="1"/>
</dbReference>
<dbReference type="PROSITE" id="PS00109">
    <property type="entry name" value="PROTEIN_KINASE_TYR"/>
    <property type="match status" value="1"/>
</dbReference>
<dbReference type="InterPro" id="IPR008266">
    <property type="entry name" value="Tyr_kinase_AS"/>
</dbReference>
<comment type="catalytic activity">
    <reaction evidence="14">
        <text>L-seryl-[protein] + ATP = O-phospho-L-seryl-[protein] + ADP + H(+)</text>
        <dbReference type="Rhea" id="RHEA:17989"/>
        <dbReference type="Rhea" id="RHEA-COMP:9863"/>
        <dbReference type="Rhea" id="RHEA-COMP:11604"/>
        <dbReference type="ChEBI" id="CHEBI:15378"/>
        <dbReference type="ChEBI" id="CHEBI:29999"/>
        <dbReference type="ChEBI" id="CHEBI:30616"/>
        <dbReference type="ChEBI" id="CHEBI:83421"/>
        <dbReference type="ChEBI" id="CHEBI:456216"/>
        <dbReference type="EC" id="2.7.11.1"/>
    </reaction>
</comment>
<dbReference type="OrthoDB" id="5979581at2759"/>
<evidence type="ECO:0000256" key="2">
    <source>
        <dbReference type="ARBA" id="ARBA00011534"/>
    </source>
</evidence>
<keyword evidence="8" id="KW-0547">Nucleotide-binding</keyword>
<dbReference type="InterPro" id="IPR011009">
    <property type="entry name" value="Kinase-like_dom_sf"/>
</dbReference>
<comment type="catalytic activity">
    <reaction evidence="13">
        <text>L-threonyl-[protein] + ATP = O-phospho-L-threonyl-[protein] + ADP + H(+)</text>
        <dbReference type="Rhea" id="RHEA:46608"/>
        <dbReference type="Rhea" id="RHEA-COMP:11060"/>
        <dbReference type="Rhea" id="RHEA-COMP:11605"/>
        <dbReference type="ChEBI" id="CHEBI:15378"/>
        <dbReference type="ChEBI" id="CHEBI:30013"/>
        <dbReference type="ChEBI" id="CHEBI:30616"/>
        <dbReference type="ChEBI" id="CHEBI:61977"/>
        <dbReference type="ChEBI" id="CHEBI:456216"/>
        <dbReference type="EC" id="2.7.11.1"/>
    </reaction>
</comment>
<proteinExistence type="predicted"/>
<evidence type="ECO:0000256" key="9">
    <source>
        <dbReference type="ARBA" id="ARBA00022777"/>
    </source>
</evidence>
<reference evidence="16" key="1">
    <citation type="submission" date="2020-01" db="EMBL/GenBank/DDBJ databases">
        <authorList>
            <consortium name="DOE Joint Genome Institute"/>
            <person name="Haridas S."/>
            <person name="Albert R."/>
            <person name="Binder M."/>
            <person name="Bloem J."/>
            <person name="Labutti K."/>
            <person name="Salamov A."/>
            <person name="Andreopoulos B."/>
            <person name="Baker S.E."/>
            <person name="Barry K."/>
            <person name="Bills G."/>
            <person name="Bluhm B.H."/>
            <person name="Cannon C."/>
            <person name="Castanera R."/>
            <person name="Culley D.E."/>
            <person name="Daum C."/>
            <person name="Ezra D."/>
            <person name="Gonzalez J.B."/>
            <person name="Henrissat B."/>
            <person name="Kuo A."/>
            <person name="Liang C."/>
            <person name="Lipzen A."/>
            <person name="Lutzoni F."/>
            <person name="Magnuson J."/>
            <person name="Mondo S."/>
            <person name="Nolan M."/>
            <person name="Ohm R."/>
            <person name="Pangilinan J."/>
            <person name="Park H.-J."/>
            <person name="Ramirez L."/>
            <person name="Alfaro M."/>
            <person name="Sun H."/>
            <person name="Tritt A."/>
            <person name="Yoshinaga Y."/>
            <person name="Zwiers L.-H."/>
            <person name="Turgeon B.G."/>
            <person name="Goodwin S.B."/>
            <person name="Spatafora J.W."/>
            <person name="Crous P.W."/>
            <person name="Grigoriev I.V."/>
        </authorList>
    </citation>
    <scope>NUCLEOTIDE SEQUENCE</scope>
    <source>
        <strain evidence="16">CBS 394.84</strain>
    </source>
</reference>
<dbReference type="GO" id="GO:0005524">
    <property type="term" value="F:ATP binding"/>
    <property type="evidence" value="ECO:0007669"/>
    <property type="project" value="UniProtKB-KW"/>
</dbReference>
<protein>
    <recommendedName>
        <fullName evidence="5">EKC/KEOPS complex subunit BUD32</fullName>
        <ecNumber evidence="3">2.7.11.1</ecNumber>
    </recommendedName>
    <alternativeName>
        <fullName evidence="11 12">Atypical Serine/threonine protein kinase BUD32</fullName>
    </alternativeName>
    <alternativeName>
        <fullName evidence="4">EKC/KEOPS complex subunit bud32</fullName>
    </alternativeName>
</protein>
<dbReference type="RefSeq" id="XP_040789467.1">
    <property type="nucleotide sequence ID" value="XM_040928303.1"/>
</dbReference>
<keyword evidence="7" id="KW-0808">Transferase</keyword>
<keyword evidence="17" id="KW-1185">Reference proteome</keyword>
<organism evidence="16 17">
    <name type="scientific">Cucurbitaria berberidis CBS 394.84</name>
    <dbReference type="NCBI Taxonomy" id="1168544"/>
    <lineage>
        <taxon>Eukaryota</taxon>
        <taxon>Fungi</taxon>
        <taxon>Dikarya</taxon>
        <taxon>Ascomycota</taxon>
        <taxon>Pezizomycotina</taxon>
        <taxon>Dothideomycetes</taxon>
        <taxon>Pleosporomycetidae</taxon>
        <taxon>Pleosporales</taxon>
        <taxon>Pleosporineae</taxon>
        <taxon>Cucurbitariaceae</taxon>
        <taxon>Cucurbitaria</taxon>
    </lineage>
</organism>
<dbReference type="InterPro" id="IPR000719">
    <property type="entry name" value="Prot_kinase_dom"/>
</dbReference>
<comment type="caution">
    <text evidence="16">The sequence shown here is derived from an EMBL/GenBank/DDBJ whole genome shotgun (WGS) entry which is preliminary data.</text>
</comment>
<evidence type="ECO:0000256" key="5">
    <source>
        <dbReference type="ARBA" id="ARBA00019973"/>
    </source>
</evidence>
<dbReference type="PANTHER" id="PTHR47634">
    <property type="entry name" value="PROTEIN KINASE DOMAIN-CONTAINING PROTEIN-RELATED"/>
    <property type="match status" value="1"/>
</dbReference>
<evidence type="ECO:0000256" key="8">
    <source>
        <dbReference type="ARBA" id="ARBA00022741"/>
    </source>
</evidence>
<keyword evidence="10" id="KW-0067">ATP-binding</keyword>
<dbReference type="InterPro" id="IPR051334">
    <property type="entry name" value="SRPK"/>
</dbReference>
<dbReference type="GO" id="GO:0050684">
    <property type="term" value="P:regulation of mRNA processing"/>
    <property type="evidence" value="ECO:0007669"/>
    <property type="project" value="TreeGrafter"/>
</dbReference>
<evidence type="ECO:0000256" key="4">
    <source>
        <dbReference type="ARBA" id="ARBA00013948"/>
    </source>
</evidence>
<evidence type="ECO:0000256" key="13">
    <source>
        <dbReference type="ARBA" id="ARBA00047899"/>
    </source>
</evidence>
<evidence type="ECO:0000313" key="17">
    <source>
        <dbReference type="Proteomes" id="UP000800039"/>
    </source>
</evidence>
<dbReference type="AlphaFoldDB" id="A0A9P4LA65"/>
<dbReference type="EMBL" id="ML976615">
    <property type="protein sequence ID" value="KAF1846904.1"/>
    <property type="molecule type" value="Genomic_DNA"/>
</dbReference>
<evidence type="ECO:0000256" key="11">
    <source>
        <dbReference type="ARBA" id="ARBA00030980"/>
    </source>
</evidence>
<keyword evidence="9 16" id="KW-0418">Kinase</keyword>
<dbReference type="GeneID" id="63845556"/>
<keyword evidence="6" id="KW-0723">Serine/threonine-protein kinase</keyword>
<dbReference type="GO" id="GO:0004674">
    <property type="term" value="F:protein serine/threonine kinase activity"/>
    <property type="evidence" value="ECO:0007669"/>
    <property type="project" value="UniProtKB-KW"/>
</dbReference>
<name>A0A9P4LA65_9PLEO</name>
<sequence length="444" mass="50760">MTCWVPLFLNLVRSRRPSFLPRQIPQYFCRYSTTSDRNLIHSFPTNGFGHVSLEDKFEEENLPKYHAERFYPVRIGDVYNDCYQILAKLGFGTTSTIWLCRDVRQDAFLTMKVCATEVNSDSSVDNELSVSQYLESIEAEHPGKNFLRLIVDHFLLQGAVGNHQCLLFTPLGLNFTQLRNRFPEKAVPKLLVQHTMQILLIGFDFLHQVGVVHTDISPNNLLLGLTDTAVLSEIEQSELENPSYRKTLPDRTIHMSHKMPVTGGMPKICDFGAARIGAEHSGDVMPGQYRAPEVILGMKWDSKIDIWAIALTTWDLLQGNYLFNASKDGLLHDERHLAEMVSLMGPPPKAFLERSEDCRKYWDDEAGNWIAETPIPDQSLETRNKHFSGEDGRLLLEFMRKIVRWLPEERPTAEDLYKDAFIYQTPIGSSARDGSDSTDPMRYK</sequence>